<dbReference type="InterPro" id="IPR007254">
    <property type="entry name" value="DUF373"/>
</dbReference>
<evidence type="ECO:0000313" key="2">
    <source>
        <dbReference type="EMBL" id="HFK21063.1"/>
    </source>
</evidence>
<proteinExistence type="predicted"/>
<name>A0A7C3EX87_9CREN</name>
<evidence type="ECO:0000256" key="1">
    <source>
        <dbReference type="SAM" id="Phobius"/>
    </source>
</evidence>
<protein>
    <submittedName>
        <fullName evidence="2">DUF373 family protein</fullName>
    </submittedName>
</protein>
<dbReference type="AlphaFoldDB" id="A0A7C3EX87"/>
<dbReference type="Pfam" id="PF04123">
    <property type="entry name" value="DUF373"/>
    <property type="match status" value="1"/>
</dbReference>
<dbReference type="EMBL" id="DSTX01000012">
    <property type="protein sequence ID" value="HFK21063.1"/>
    <property type="molecule type" value="Genomic_DNA"/>
</dbReference>
<feature type="transmembrane region" description="Helical" evidence="1">
    <location>
        <begin position="326"/>
        <end position="349"/>
    </location>
</feature>
<keyword evidence="1" id="KW-0812">Transmembrane</keyword>
<reference evidence="2" key="1">
    <citation type="journal article" date="2020" name="mSystems">
        <title>Genome- and Community-Level Interaction Insights into Carbon Utilization and Element Cycling Functions of Hydrothermarchaeota in Hydrothermal Sediment.</title>
        <authorList>
            <person name="Zhou Z."/>
            <person name="Liu Y."/>
            <person name="Xu W."/>
            <person name="Pan J."/>
            <person name="Luo Z.H."/>
            <person name="Li M."/>
        </authorList>
    </citation>
    <scope>NUCLEOTIDE SEQUENCE [LARGE SCALE GENOMIC DNA]</scope>
    <source>
        <strain evidence="2">SpSt-468</strain>
    </source>
</reference>
<feature type="transmembrane region" description="Helical" evidence="1">
    <location>
        <begin position="268"/>
        <end position="286"/>
    </location>
</feature>
<organism evidence="2">
    <name type="scientific">Candidatus Methanomethylicus mesodigestus</name>
    <dbReference type="NCBI Taxonomy" id="1867258"/>
    <lineage>
        <taxon>Archaea</taxon>
        <taxon>Thermoproteota</taxon>
        <taxon>Methanosuratincolia</taxon>
        <taxon>Candidatus Methanomethylicales</taxon>
        <taxon>Candidatus Methanomethylicaceae</taxon>
        <taxon>Candidatus Methanomethylicus</taxon>
    </lineage>
</organism>
<sequence>MGAMSKRDKRILVLSVDKDNDVGRVTGVSTPIIGRDKVSSIATLFAIKSPEDSDTNSIFAAINTFDSLVEEGITCEIAVLAGSEEGGFKGDLKIAAELDYVLKNFKADGALFVSDGASDEQLIPAIQSKIPIISVKRVFVQQQKSVEETYVLLYRYIKKLGEPEYSKIALGVPGIIILATIALYFANLLNYAVLSLGIIVSVVLIVKGFNVDSSVKSAWSESPIRLITTIIGLIIAIVAVYRGLSLAILGASLPDEVARFVSLVLENMIDLLVIGVVIFLAGKMVVKYLEESPKLWHEIVALVALVFIRQIVLDAAIIVANPAANLIPFILTAAVGAGVCAVLVIIFTLTPRFKKTRSTAPSKKQTG</sequence>
<dbReference type="PANTHER" id="PTHR38815:SF1">
    <property type="entry name" value="DUF373 FAMILY PROTEIN"/>
    <property type="match status" value="1"/>
</dbReference>
<feature type="transmembrane region" description="Helical" evidence="1">
    <location>
        <begin position="168"/>
        <end position="186"/>
    </location>
</feature>
<feature type="transmembrane region" description="Helical" evidence="1">
    <location>
        <begin position="298"/>
        <end position="320"/>
    </location>
</feature>
<dbReference type="PANTHER" id="PTHR38815">
    <property type="entry name" value="HYPOTHETICAL MEMBRANE PROTEIN, CONSERVED, DUF373 FAMILY"/>
    <property type="match status" value="1"/>
</dbReference>
<keyword evidence="1" id="KW-0472">Membrane</keyword>
<feature type="transmembrane region" description="Helical" evidence="1">
    <location>
        <begin position="223"/>
        <end position="248"/>
    </location>
</feature>
<feature type="transmembrane region" description="Helical" evidence="1">
    <location>
        <begin position="192"/>
        <end position="211"/>
    </location>
</feature>
<comment type="caution">
    <text evidence="2">The sequence shown here is derived from an EMBL/GenBank/DDBJ whole genome shotgun (WGS) entry which is preliminary data.</text>
</comment>
<gene>
    <name evidence="2" type="ORF">ENS19_07315</name>
</gene>
<accession>A0A7C3EX87</accession>
<keyword evidence="1" id="KW-1133">Transmembrane helix</keyword>